<dbReference type="Proteomes" id="UP001500889">
    <property type="component" value="Chromosome O"/>
</dbReference>
<dbReference type="GO" id="GO:0008049">
    <property type="term" value="P:male courtship behavior"/>
    <property type="evidence" value="ECO:0007669"/>
    <property type="project" value="TreeGrafter"/>
</dbReference>
<evidence type="ECO:0000256" key="6">
    <source>
        <dbReference type="ARBA" id="ARBA00023170"/>
    </source>
</evidence>
<dbReference type="InterPro" id="IPR013604">
    <property type="entry name" value="7TM_chemorcpt"/>
</dbReference>
<keyword evidence="3 8" id="KW-0812">Transmembrane</keyword>
<reference evidence="9 10" key="1">
    <citation type="submission" date="2024-02" db="EMBL/GenBank/DDBJ databases">
        <title>A chromosome-level genome assembly of Drosophila madeirensis, a fruit fly species endemic to Madeira island.</title>
        <authorList>
            <person name="Tomihara K."/>
            <person name="Llopart A."/>
            <person name="Yamamoto D."/>
        </authorList>
    </citation>
    <scope>NUCLEOTIDE SEQUENCE [LARGE SCALE GENOMIC DNA]</scope>
    <source>
        <strain evidence="9 10">RF1</strain>
    </source>
</reference>
<evidence type="ECO:0000256" key="5">
    <source>
        <dbReference type="ARBA" id="ARBA00023136"/>
    </source>
</evidence>
<dbReference type="EMBL" id="AP029263">
    <property type="protein sequence ID" value="BFF91401.1"/>
    <property type="molecule type" value="Genomic_DNA"/>
</dbReference>
<dbReference type="GO" id="GO:0005886">
    <property type="term" value="C:plasma membrane"/>
    <property type="evidence" value="ECO:0007669"/>
    <property type="project" value="UniProtKB-SubCell"/>
</dbReference>
<feature type="transmembrane region" description="Helical" evidence="8">
    <location>
        <begin position="310"/>
        <end position="335"/>
    </location>
</feature>
<dbReference type="GO" id="GO:0007635">
    <property type="term" value="P:chemosensory behavior"/>
    <property type="evidence" value="ECO:0007669"/>
    <property type="project" value="TreeGrafter"/>
</dbReference>
<protein>
    <recommendedName>
        <fullName evidence="8">Gustatory receptor</fullName>
    </recommendedName>
</protein>
<feature type="transmembrane region" description="Helical" evidence="8">
    <location>
        <begin position="91"/>
        <end position="113"/>
    </location>
</feature>
<dbReference type="PANTHER" id="PTHR21143">
    <property type="entry name" value="INVERTEBRATE GUSTATORY RECEPTOR"/>
    <property type="match status" value="1"/>
</dbReference>
<evidence type="ECO:0000256" key="2">
    <source>
        <dbReference type="ARBA" id="ARBA00022475"/>
    </source>
</evidence>
<gene>
    <name evidence="9" type="ORF">DMAD_09696</name>
</gene>
<keyword evidence="7 8" id="KW-0807">Transducer</keyword>
<dbReference type="Pfam" id="PF08395">
    <property type="entry name" value="7tm_7"/>
    <property type="match status" value="1"/>
</dbReference>
<accession>A0AAU9F3B1</accession>
<feature type="transmembrane region" description="Helical" evidence="8">
    <location>
        <begin position="281"/>
        <end position="304"/>
    </location>
</feature>
<organism evidence="9 10">
    <name type="scientific">Drosophila madeirensis</name>
    <name type="common">Fruit fly</name>
    <dbReference type="NCBI Taxonomy" id="30013"/>
    <lineage>
        <taxon>Eukaryota</taxon>
        <taxon>Metazoa</taxon>
        <taxon>Ecdysozoa</taxon>
        <taxon>Arthropoda</taxon>
        <taxon>Hexapoda</taxon>
        <taxon>Insecta</taxon>
        <taxon>Pterygota</taxon>
        <taxon>Neoptera</taxon>
        <taxon>Endopterygota</taxon>
        <taxon>Diptera</taxon>
        <taxon>Brachycera</taxon>
        <taxon>Muscomorpha</taxon>
        <taxon>Ephydroidea</taxon>
        <taxon>Drosophilidae</taxon>
        <taxon>Drosophila</taxon>
        <taxon>Sophophora</taxon>
    </lineage>
</organism>
<evidence type="ECO:0000256" key="1">
    <source>
        <dbReference type="ARBA" id="ARBA00004651"/>
    </source>
</evidence>
<evidence type="ECO:0000256" key="3">
    <source>
        <dbReference type="ARBA" id="ARBA00022692"/>
    </source>
</evidence>
<dbReference type="PANTHER" id="PTHR21143:SF133">
    <property type="entry name" value="GUSTATORY AND PHEROMONE RECEPTOR 32A-RELATED"/>
    <property type="match status" value="1"/>
</dbReference>
<evidence type="ECO:0000256" key="4">
    <source>
        <dbReference type="ARBA" id="ARBA00022989"/>
    </source>
</evidence>
<dbReference type="GO" id="GO:0030425">
    <property type="term" value="C:dendrite"/>
    <property type="evidence" value="ECO:0007669"/>
    <property type="project" value="TreeGrafter"/>
</dbReference>
<keyword evidence="10" id="KW-1185">Reference proteome</keyword>
<comment type="function">
    <text evidence="8">Gustatory receptor which mediates acceptance or avoidance behavior, depending on its substrates.</text>
</comment>
<feature type="transmembrane region" description="Helical" evidence="8">
    <location>
        <begin position="188"/>
        <end position="214"/>
    </location>
</feature>
<sequence>MAKYSQQERRNDGVEVEAWSRGIMVGLYRVARLLSLISFRLDREELQLRLPKSGSKNRILETVWRILVVLTYASVWPTLSAHLITTQPQSYADLFASLQSTSVSILAVISFIIQAKGENKFRTVLNRYLALYRRICTATRVNQLFPMKFIVYFLLKLLLTIGGCVHELPPLLQVELFADVGRTVAVIVGIYMWLGTLFVLDACFMGFLISGILYEHMASHILLMLQRMQIIEFPDKGVRMSNYQRMRLLCDYADELDEYAAIYSEMYEVTIAFRRMLQWQILFYVYYNFISICLMLYQCILRYLNEDEKALVSLAMATIKFFNLILLIMCADYAVRESQKPNRLPLDIVCTDMDQRWDKSVETFLSQQQTQRLEIKVLGFFQLNNEFILLILSAIISYLFILIQFGITGGFEASDEVRKQFNISSH</sequence>
<comment type="similarity">
    <text evidence="8">Belongs to the insect chemoreceptor superfamily. Gustatory receptor (GR) family.</text>
</comment>
<feature type="transmembrane region" description="Helical" evidence="8">
    <location>
        <begin position="387"/>
        <end position="407"/>
    </location>
</feature>
<dbReference type="AlphaFoldDB" id="A0AAU9F3B1"/>
<keyword evidence="2 8" id="KW-1003">Cell membrane</keyword>
<dbReference type="GO" id="GO:0043025">
    <property type="term" value="C:neuronal cell body"/>
    <property type="evidence" value="ECO:0007669"/>
    <property type="project" value="TreeGrafter"/>
</dbReference>
<dbReference type="GO" id="GO:0007165">
    <property type="term" value="P:signal transduction"/>
    <property type="evidence" value="ECO:0007669"/>
    <property type="project" value="UniProtKB-KW"/>
</dbReference>
<feature type="transmembrane region" description="Helical" evidence="8">
    <location>
        <begin position="149"/>
        <end position="168"/>
    </location>
</feature>
<keyword evidence="5 8" id="KW-0472">Membrane</keyword>
<comment type="subcellular location">
    <subcellularLocation>
        <location evidence="1 8">Cell membrane</location>
        <topology evidence="1 8">Multi-pass membrane protein</topology>
    </subcellularLocation>
</comment>
<keyword evidence="4 8" id="KW-1133">Transmembrane helix</keyword>
<evidence type="ECO:0000313" key="10">
    <source>
        <dbReference type="Proteomes" id="UP001500889"/>
    </source>
</evidence>
<proteinExistence type="inferred from homology"/>
<name>A0AAU9F3B1_DROMD</name>
<evidence type="ECO:0000313" key="9">
    <source>
        <dbReference type="EMBL" id="BFF91401.1"/>
    </source>
</evidence>
<dbReference type="GO" id="GO:0030424">
    <property type="term" value="C:axon"/>
    <property type="evidence" value="ECO:0007669"/>
    <property type="project" value="TreeGrafter"/>
</dbReference>
<feature type="transmembrane region" description="Helical" evidence="8">
    <location>
        <begin position="62"/>
        <end position="79"/>
    </location>
</feature>
<keyword evidence="6 8" id="KW-0675">Receptor</keyword>
<dbReference type="GO" id="GO:0050909">
    <property type="term" value="P:sensory perception of taste"/>
    <property type="evidence" value="ECO:0007669"/>
    <property type="project" value="InterPro"/>
</dbReference>
<evidence type="ECO:0000256" key="7">
    <source>
        <dbReference type="ARBA" id="ARBA00023224"/>
    </source>
</evidence>
<evidence type="ECO:0000256" key="8">
    <source>
        <dbReference type="RuleBase" id="RU363108"/>
    </source>
</evidence>